<sequence>MYLRNPCNIFILSESVCCDIGSSKSRLISETSPLCFRNHIRVYSDIISGDERWGCDTLCHKGVVVASTLCPSCGMAEETVDHMFAKCVVAKTIWWQICRWVKIPIPISFASVGKMLDFAKENGGEGNMKKVINLIFHATIWRIWLARNDKVFKGINTSWYKVVEEVKELSFLWISNRSRFNMAGWEMWKNFQFS</sequence>
<reference evidence="1 2" key="1">
    <citation type="submission" date="2019-05" db="EMBL/GenBank/DDBJ databases">
        <title>Mikania micrantha, genome provides insights into the molecular mechanism of rapid growth.</title>
        <authorList>
            <person name="Liu B."/>
        </authorList>
    </citation>
    <scope>NUCLEOTIDE SEQUENCE [LARGE SCALE GENOMIC DNA]</scope>
    <source>
        <strain evidence="1">NLD-2019</strain>
        <tissue evidence="1">Leaf</tissue>
    </source>
</reference>
<evidence type="ECO:0000313" key="2">
    <source>
        <dbReference type="Proteomes" id="UP000326396"/>
    </source>
</evidence>
<proteinExistence type="predicted"/>
<protein>
    <recommendedName>
        <fullName evidence="3">Reverse transcriptase zinc-binding domain-containing protein</fullName>
    </recommendedName>
</protein>
<dbReference type="AlphaFoldDB" id="A0A5N6M6Z0"/>
<organism evidence="1 2">
    <name type="scientific">Mikania micrantha</name>
    <name type="common">bitter vine</name>
    <dbReference type="NCBI Taxonomy" id="192012"/>
    <lineage>
        <taxon>Eukaryota</taxon>
        <taxon>Viridiplantae</taxon>
        <taxon>Streptophyta</taxon>
        <taxon>Embryophyta</taxon>
        <taxon>Tracheophyta</taxon>
        <taxon>Spermatophyta</taxon>
        <taxon>Magnoliopsida</taxon>
        <taxon>eudicotyledons</taxon>
        <taxon>Gunneridae</taxon>
        <taxon>Pentapetalae</taxon>
        <taxon>asterids</taxon>
        <taxon>campanulids</taxon>
        <taxon>Asterales</taxon>
        <taxon>Asteraceae</taxon>
        <taxon>Asteroideae</taxon>
        <taxon>Heliantheae alliance</taxon>
        <taxon>Eupatorieae</taxon>
        <taxon>Mikania</taxon>
    </lineage>
</organism>
<dbReference type="Proteomes" id="UP000326396">
    <property type="component" value="Linkage Group LG7"/>
</dbReference>
<comment type="caution">
    <text evidence="1">The sequence shown here is derived from an EMBL/GenBank/DDBJ whole genome shotgun (WGS) entry which is preliminary data.</text>
</comment>
<dbReference type="EMBL" id="SZYD01000017">
    <property type="protein sequence ID" value="KAD3069316.1"/>
    <property type="molecule type" value="Genomic_DNA"/>
</dbReference>
<name>A0A5N6M6Z0_9ASTR</name>
<dbReference type="PANTHER" id="PTHR33116:SF81">
    <property type="entry name" value="RNA-DIRECTED DNA POLYMERASE"/>
    <property type="match status" value="1"/>
</dbReference>
<evidence type="ECO:0000313" key="1">
    <source>
        <dbReference type="EMBL" id="KAD3069316.1"/>
    </source>
</evidence>
<dbReference type="OrthoDB" id="1750699at2759"/>
<evidence type="ECO:0008006" key="3">
    <source>
        <dbReference type="Google" id="ProtNLM"/>
    </source>
</evidence>
<gene>
    <name evidence="1" type="ORF">E3N88_37196</name>
</gene>
<accession>A0A5N6M6Z0</accession>
<dbReference type="PANTHER" id="PTHR33116">
    <property type="entry name" value="REVERSE TRANSCRIPTASE ZINC-BINDING DOMAIN-CONTAINING PROTEIN-RELATED-RELATED"/>
    <property type="match status" value="1"/>
</dbReference>
<keyword evidence="2" id="KW-1185">Reference proteome</keyword>